<keyword evidence="5" id="KW-1185">Reference proteome</keyword>
<evidence type="ECO:0000256" key="2">
    <source>
        <dbReference type="ARBA" id="ARBA00023141"/>
    </source>
</evidence>
<dbReference type="PANTHER" id="PTHR21087">
    <property type="entry name" value="SHIKIMATE KINASE"/>
    <property type="match status" value="1"/>
</dbReference>
<keyword evidence="4" id="KW-0808">Transferase</keyword>
<name>A0A096CKP7_FLAPL</name>
<evidence type="ECO:0000313" key="5">
    <source>
        <dbReference type="Proteomes" id="UP000029585"/>
    </source>
</evidence>
<dbReference type="EMBL" id="ADLO01000058">
    <property type="protein sequence ID" value="KGF55372.1"/>
    <property type="molecule type" value="Genomic_DNA"/>
</dbReference>
<protein>
    <submittedName>
        <fullName evidence="4">Shikimate kinase</fullName>
    </submittedName>
</protein>
<dbReference type="eggNOG" id="COG0703">
    <property type="taxonomic scope" value="Bacteria"/>
</dbReference>
<dbReference type="GO" id="GO:0004765">
    <property type="term" value="F:shikimate kinase activity"/>
    <property type="evidence" value="ECO:0007669"/>
    <property type="project" value="TreeGrafter"/>
</dbReference>
<dbReference type="HOGENOM" id="CLU_2231910_0_0_9"/>
<comment type="caution">
    <text evidence="4">The sequence shown here is derived from an EMBL/GenBank/DDBJ whole genome shotgun (WGS) entry which is preliminary data.</text>
</comment>
<dbReference type="InterPro" id="IPR027417">
    <property type="entry name" value="P-loop_NTPase"/>
</dbReference>
<dbReference type="AlphaFoldDB" id="A0A096CKP7"/>
<dbReference type="RefSeq" id="WP_278245726.1">
    <property type="nucleotide sequence ID" value="NZ_KN174163.1"/>
</dbReference>
<keyword evidence="4" id="KW-0418">Kinase</keyword>
<gene>
    <name evidence="4" type="ORF">HMPREF9460_01965</name>
</gene>
<dbReference type="PATRIC" id="fig|742738.3.peg.2018"/>
<evidence type="ECO:0000313" key="4">
    <source>
        <dbReference type="EMBL" id="KGF55372.1"/>
    </source>
</evidence>
<dbReference type="Proteomes" id="UP000029585">
    <property type="component" value="Unassembled WGS sequence"/>
</dbReference>
<dbReference type="GO" id="GO:0005829">
    <property type="term" value="C:cytosol"/>
    <property type="evidence" value="ECO:0007669"/>
    <property type="project" value="TreeGrafter"/>
</dbReference>
<dbReference type="InterPro" id="IPR031322">
    <property type="entry name" value="Shikimate/glucono_kinase"/>
</dbReference>
<organism evidence="4 5">
    <name type="scientific">Flavonifractor plautii 1_3_50AFAA</name>
    <dbReference type="NCBI Taxonomy" id="742738"/>
    <lineage>
        <taxon>Bacteria</taxon>
        <taxon>Bacillati</taxon>
        <taxon>Bacillota</taxon>
        <taxon>Clostridia</taxon>
        <taxon>Eubacteriales</taxon>
        <taxon>Oscillospiraceae</taxon>
        <taxon>Flavonifractor</taxon>
    </lineage>
</organism>
<dbReference type="GO" id="GO:0008652">
    <property type="term" value="P:amino acid biosynthetic process"/>
    <property type="evidence" value="ECO:0007669"/>
    <property type="project" value="UniProtKB-KW"/>
</dbReference>
<dbReference type="GO" id="GO:0009073">
    <property type="term" value="P:aromatic amino acid family biosynthetic process"/>
    <property type="evidence" value="ECO:0007669"/>
    <property type="project" value="UniProtKB-KW"/>
</dbReference>
<proteinExistence type="predicted"/>
<feature type="region of interest" description="Disordered" evidence="3">
    <location>
        <begin position="70"/>
        <end position="105"/>
    </location>
</feature>
<dbReference type="PANTHER" id="PTHR21087:SF16">
    <property type="entry name" value="SHIKIMATE KINASE 1, CHLOROPLASTIC"/>
    <property type="match status" value="1"/>
</dbReference>
<sequence>MNNLILIGMMGCGKSTVGRLAAEQLGLAFVDTDERIEAEAGRTIPELFDAEGEEGFRARELDVSRALAREGGWSSPAAAACPPGRRPLPPSKPAAWCSGSTGSRP</sequence>
<dbReference type="Pfam" id="PF01202">
    <property type="entry name" value="SKI"/>
    <property type="match status" value="1"/>
</dbReference>
<evidence type="ECO:0000256" key="3">
    <source>
        <dbReference type="SAM" id="MobiDB-lite"/>
    </source>
</evidence>
<dbReference type="PRINTS" id="PR01100">
    <property type="entry name" value="SHIKIMTKNASE"/>
</dbReference>
<keyword evidence="1" id="KW-0028">Amino-acid biosynthesis</keyword>
<feature type="compositionally biased region" description="Low complexity" evidence="3">
    <location>
        <begin position="74"/>
        <end position="83"/>
    </location>
</feature>
<keyword evidence="2" id="KW-0057">Aromatic amino acid biosynthesis</keyword>
<reference evidence="4 5" key="1">
    <citation type="submission" date="2011-08" db="EMBL/GenBank/DDBJ databases">
        <title>The Genome Sequence of Clostridium orbiscindens 1_3_50AFAA.</title>
        <authorList>
            <consortium name="The Broad Institute Genome Sequencing Platform"/>
            <person name="Earl A."/>
            <person name="Ward D."/>
            <person name="Feldgarden M."/>
            <person name="Gevers D."/>
            <person name="Daigneault M."/>
            <person name="Strauss J."/>
            <person name="Allen-Vercoe E."/>
            <person name="Young S.K."/>
            <person name="Zeng Q."/>
            <person name="Gargeya S."/>
            <person name="Fitzgerald M."/>
            <person name="Haas B."/>
            <person name="Abouelleil A."/>
            <person name="Alvarado L."/>
            <person name="Arachchi H.M."/>
            <person name="Berlin A."/>
            <person name="Brown A."/>
            <person name="Chapman S.B."/>
            <person name="Chen Z."/>
            <person name="Dunbar C."/>
            <person name="Freedman E."/>
            <person name="Gearin G."/>
            <person name="Gellesch M."/>
            <person name="Goldberg J."/>
            <person name="Griggs A."/>
            <person name="Gujja S."/>
            <person name="Heiman D."/>
            <person name="Howarth C."/>
            <person name="Larson L."/>
            <person name="Lui A."/>
            <person name="MacDonald P.J.P."/>
            <person name="Montmayeur A."/>
            <person name="Murphy C."/>
            <person name="Neiman D."/>
            <person name="Pearson M."/>
            <person name="Priest M."/>
            <person name="Roberts A."/>
            <person name="Saif S."/>
            <person name="Shea T."/>
            <person name="Shenoy N."/>
            <person name="Sisk P."/>
            <person name="Stolte C."/>
            <person name="Sykes S."/>
            <person name="Wortman J."/>
            <person name="Nusbaum C."/>
            <person name="Birren B."/>
        </authorList>
    </citation>
    <scope>NUCLEOTIDE SEQUENCE [LARGE SCALE GENOMIC DNA]</scope>
    <source>
        <strain evidence="4 5">1_3_50AFAA</strain>
    </source>
</reference>
<dbReference type="Gene3D" id="3.40.50.300">
    <property type="entry name" value="P-loop containing nucleotide triphosphate hydrolases"/>
    <property type="match status" value="1"/>
</dbReference>
<accession>A0A096CKP7</accession>
<dbReference type="SUPFAM" id="SSF52540">
    <property type="entry name" value="P-loop containing nucleoside triphosphate hydrolases"/>
    <property type="match status" value="1"/>
</dbReference>
<evidence type="ECO:0000256" key="1">
    <source>
        <dbReference type="ARBA" id="ARBA00022605"/>
    </source>
</evidence>